<keyword evidence="3 10" id="KW-0808">Transferase</keyword>
<evidence type="ECO:0000313" key="11">
    <source>
        <dbReference type="Proteomes" id="UP000199611"/>
    </source>
</evidence>
<sequence>MEEVTRESSGEEVTTLILAAGRGTRMKGFLNNKTLLPLLPGTSIFDGSRPFIKEIISQVPKGRVAIVVHHDAETVKETLKEEKVVYIYQPELNGTGGALLASREFLEKVETKYVLITMGDVPLVRSHTYRRLIKHIDATGFEAALIAFRPSDPKQYGRLLTEGEKVKRIVEWQYWKDLSKSDLEMMNLCNAGIYALRRGELLACCNELFDRYHSVKKNIDGTWREIKEYFLTDLVEIMNEKGMNFGFIEVPEWEVIGADTPEALRKIQALYAGLIRSTVQ</sequence>
<keyword evidence="11" id="KW-1185">Reference proteome</keyword>
<comment type="catalytic activity">
    <reaction evidence="7">
        <text>N-acetyl-alpha-D-glucosamine 1-phosphate + UTP + H(+) = UDP-N-acetyl-alpha-D-glucosamine + diphosphate</text>
        <dbReference type="Rhea" id="RHEA:13509"/>
        <dbReference type="ChEBI" id="CHEBI:15378"/>
        <dbReference type="ChEBI" id="CHEBI:33019"/>
        <dbReference type="ChEBI" id="CHEBI:46398"/>
        <dbReference type="ChEBI" id="CHEBI:57705"/>
        <dbReference type="ChEBI" id="CHEBI:57776"/>
        <dbReference type="EC" id="2.7.7.23"/>
    </reaction>
</comment>
<evidence type="ECO:0000256" key="5">
    <source>
        <dbReference type="ARBA" id="ARBA00023315"/>
    </source>
</evidence>
<evidence type="ECO:0000256" key="1">
    <source>
        <dbReference type="ARBA" id="ARBA00007707"/>
    </source>
</evidence>
<evidence type="ECO:0000256" key="4">
    <source>
        <dbReference type="ARBA" id="ARBA00022695"/>
    </source>
</evidence>
<evidence type="ECO:0000256" key="2">
    <source>
        <dbReference type="ARBA" id="ARBA00007947"/>
    </source>
</evidence>
<organism evidence="10 11">
    <name type="scientific">Thermodesulforhabdus norvegica</name>
    <dbReference type="NCBI Taxonomy" id="39841"/>
    <lineage>
        <taxon>Bacteria</taxon>
        <taxon>Pseudomonadati</taxon>
        <taxon>Thermodesulfobacteriota</taxon>
        <taxon>Syntrophobacteria</taxon>
        <taxon>Syntrophobacterales</taxon>
        <taxon>Thermodesulforhabdaceae</taxon>
        <taxon>Thermodesulforhabdus</taxon>
    </lineage>
</organism>
<dbReference type="OrthoDB" id="9775031at2"/>
<dbReference type="SUPFAM" id="SSF53448">
    <property type="entry name" value="Nucleotide-diphospho-sugar transferases"/>
    <property type="match status" value="1"/>
</dbReference>
<evidence type="ECO:0000256" key="7">
    <source>
        <dbReference type="ARBA" id="ARBA00048493"/>
    </source>
</evidence>
<dbReference type="AlphaFoldDB" id="A0A1I4VEQ6"/>
<reference evidence="10 11" key="1">
    <citation type="submission" date="2016-10" db="EMBL/GenBank/DDBJ databases">
        <authorList>
            <person name="de Groot N.N."/>
        </authorList>
    </citation>
    <scope>NUCLEOTIDE SEQUENCE [LARGE SCALE GENOMIC DNA]</scope>
    <source>
        <strain evidence="10 11">DSM 9990</strain>
    </source>
</reference>
<comment type="similarity">
    <text evidence="1">In the C-terminal section; belongs to the transferase hexapeptide repeat family.</text>
</comment>
<dbReference type="InterPro" id="IPR050065">
    <property type="entry name" value="GlmU-like"/>
</dbReference>
<dbReference type="InterPro" id="IPR029044">
    <property type="entry name" value="Nucleotide-diphossugar_trans"/>
</dbReference>
<comment type="catalytic activity">
    <reaction evidence="6">
        <text>alpha-D-glucosamine 1-phosphate + acetyl-CoA = N-acetyl-alpha-D-glucosamine 1-phosphate + CoA + H(+)</text>
        <dbReference type="Rhea" id="RHEA:13725"/>
        <dbReference type="ChEBI" id="CHEBI:15378"/>
        <dbReference type="ChEBI" id="CHEBI:57287"/>
        <dbReference type="ChEBI" id="CHEBI:57288"/>
        <dbReference type="ChEBI" id="CHEBI:57776"/>
        <dbReference type="ChEBI" id="CHEBI:58516"/>
        <dbReference type="EC" id="2.3.1.157"/>
    </reaction>
</comment>
<accession>A0A1I4VEQ6</accession>
<dbReference type="Gene3D" id="3.90.550.10">
    <property type="entry name" value="Spore Coat Polysaccharide Biosynthesis Protein SpsA, Chain A"/>
    <property type="match status" value="1"/>
</dbReference>
<evidence type="ECO:0000313" key="10">
    <source>
        <dbReference type="EMBL" id="SFM99563.1"/>
    </source>
</evidence>
<proteinExistence type="inferred from homology"/>
<dbReference type="InterPro" id="IPR025877">
    <property type="entry name" value="MobA-like_NTP_Trfase"/>
</dbReference>
<gene>
    <name evidence="10" type="ORF">SAMN05660836_02253</name>
</gene>
<feature type="domain" description="MobA-like NTP transferase" evidence="9">
    <location>
        <begin position="16"/>
        <end position="148"/>
    </location>
</feature>
<protein>
    <submittedName>
        <fullName evidence="10">MobA-like NTP transferase domain-containing protein</fullName>
    </submittedName>
</protein>
<dbReference type="PANTHER" id="PTHR43584">
    <property type="entry name" value="NUCLEOTIDYL TRANSFERASE"/>
    <property type="match status" value="1"/>
</dbReference>
<comment type="function">
    <text evidence="8">Catalyzes the last two sequential reactions in the de novo biosynthetic pathway for UDP-N-acetylglucosamine (UDP-GlcNAc). The C-terminal domain catalyzes the transfer of acetyl group from acetyl coenzyme A to glucosamine-1-phosphate (GlcN-1-P) to produce N-acetylglucosamine-1-phosphate (GlcNAc-1-P), which is converted into UDP-GlcNAc by the transfer of uridine 5-monophosphate (from uridine 5-triphosphate), a reaction catalyzed by the N-terminal domain.</text>
</comment>
<keyword evidence="4" id="KW-0548">Nucleotidyltransferase</keyword>
<dbReference type="PANTHER" id="PTHR43584:SF3">
    <property type="entry name" value="BIFUNCTIONAL PROTEIN GLMU"/>
    <property type="match status" value="1"/>
</dbReference>
<evidence type="ECO:0000256" key="6">
    <source>
        <dbReference type="ARBA" id="ARBA00048247"/>
    </source>
</evidence>
<evidence type="ECO:0000259" key="9">
    <source>
        <dbReference type="Pfam" id="PF12804"/>
    </source>
</evidence>
<dbReference type="STRING" id="39841.SAMN05660836_02253"/>
<dbReference type="GO" id="GO:0003977">
    <property type="term" value="F:UDP-N-acetylglucosamine diphosphorylase activity"/>
    <property type="evidence" value="ECO:0007669"/>
    <property type="project" value="UniProtKB-EC"/>
</dbReference>
<dbReference type="RefSeq" id="WP_093395870.1">
    <property type="nucleotide sequence ID" value="NZ_FOUU01000009.1"/>
</dbReference>
<name>A0A1I4VEQ6_9BACT</name>
<dbReference type="Proteomes" id="UP000199611">
    <property type="component" value="Unassembled WGS sequence"/>
</dbReference>
<keyword evidence="5" id="KW-0012">Acyltransferase</keyword>
<comment type="similarity">
    <text evidence="2">In the N-terminal section; belongs to the N-acetylglucosamine-1-phosphate uridyltransferase family.</text>
</comment>
<evidence type="ECO:0000256" key="8">
    <source>
        <dbReference type="ARBA" id="ARBA00049628"/>
    </source>
</evidence>
<dbReference type="Pfam" id="PF12804">
    <property type="entry name" value="NTP_transf_3"/>
    <property type="match status" value="1"/>
</dbReference>
<evidence type="ECO:0000256" key="3">
    <source>
        <dbReference type="ARBA" id="ARBA00022679"/>
    </source>
</evidence>
<dbReference type="GO" id="GO:0019134">
    <property type="term" value="F:glucosamine-1-phosphate N-acetyltransferase activity"/>
    <property type="evidence" value="ECO:0007669"/>
    <property type="project" value="UniProtKB-EC"/>
</dbReference>
<dbReference type="EMBL" id="FOUU01000009">
    <property type="protein sequence ID" value="SFM99563.1"/>
    <property type="molecule type" value="Genomic_DNA"/>
</dbReference>